<evidence type="ECO:0000313" key="5">
    <source>
        <dbReference type="Proteomes" id="UP000011666"/>
    </source>
</evidence>
<dbReference type="Proteomes" id="UP000011666">
    <property type="component" value="Unassembled WGS sequence"/>
</dbReference>
<dbReference type="SMART" id="SM00894">
    <property type="entry name" value="Excalibur"/>
    <property type="match status" value="1"/>
</dbReference>
<dbReference type="STRING" id="1223545.GS4_43_00370"/>
<dbReference type="InterPro" id="IPR006311">
    <property type="entry name" value="TAT_signal"/>
</dbReference>
<protein>
    <recommendedName>
        <fullName evidence="3">Excalibur calcium-binding domain-containing protein</fullName>
    </recommendedName>
</protein>
<feature type="signal peptide" evidence="2">
    <location>
        <begin position="1"/>
        <end position="32"/>
    </location>
</feature>
<feature type="chain" id="PRO_5004004133" description="Excalibur calcium-binding domain-containing protein" evidence="2">
    <location>
        <begin position="33"/>
        <end position="119"/>
    </location>
</feature>
<evidence type="ECO:0000256" key="2">
    <source>
        <dbReference type="SAM" id="SignalP"/>
    </source>
</evidence>
<feature type="compositionally biased region" description="Basic residues" evidence="1">
    <location>
        <begin position="87"/>
        <end position="102"/>
    </location>
</feature>
<dbReference type="RefSeq" id="WP_007625369.1">
    <property type="nucleotide sequence ID" value="NZ_BANX01000043.1"/>
</dbReference>
<evidence type="ECO:0000256" key="1">
    <source>
        <dbReference type="SAM" id="MobiDB-lite"/>
    </source>
</evidence>
<dbReference type="PROSITE" id="PS51318">
    <property type="entry name" value="TAT"/>
    <property type="match status" value="1"/>
</dbReference>
<keyword evidence="5" id="KW-1185">Reference proteome</keyword>
<evidence type="ECO:0000259" key="3">
    <source>
        <dbReference type="SMART" id="SM00894"/>
    </source>
</evidence>
<name>M0QQG9_9ACTN</name>
<dbReference type="InterPro" id="IPR008613">
    <property type="entry name" value="Excalibur_Ca-bd_domain"/>
</dbReference>
<organism evidence="4 5">
    <name type="scientific">Gordonia soli NBRC 108243</name>
    <dbReference type="NCBI Taxonomy" id="1223545"/>
    <lineage>
        <taxon>Bacteria</taxon>
        <taxon>Bacillati</taxon>
        <taxon>Actinomycetota</taxon>
        <taxon>Actinomycetes</taxon>
        <taxon>Mycobacteriales</taxon>
        <taxon>Gordoniaceae</taxon>
        <taxon>Gordonia</taxon>
    </lineage>
</organism>
<dbReference type="EMBL" id="BANX01000043">
    <property type="protein sequence ID" value="GAC70910.1"/>
    <property type="molecule type" value="Genomic_DNA"/>
</dbReference>
<dbReference type="eggNOG" id="COG5479">
    <property type="taxonomic scope" value="Bacteria"/>
</dbReference>
<proteinExistence type="predicted"/>
<dbReference type="Pfam" id="PF05901">
    <property type="entry name" value="Excalibur"/>
    <property type="match status" value="1"/>
</dbReference>
<sequence length="119" mass="12088">MNGRNRTIAAAGALAVGAVLGGLSATVPSASAVTAAPAGAYYRNCGEAKYAGVTPIKRGQEGYRTALDRNGNGIACENGSEPEAAVPHKKAPKAHVAPKKKATPAPQKRPQTWGSVQLP</sequence>
<accession>M0QQG9</accession>
<comment type="caution">
    <text evidence="4">The sequence shown here is derived from an EMBL/GenBank/DDBJ whole genome shotgun (WGS) entry which is preliminary data.</text>
</comment>
<feature type="region of interest" description="Disordered" evidence="1">
    <location>
        <begin position="74"/>
        <end position="119"/>
    </location>
</feature>
<keyword evidence="2" id="KW-0732">Signal</keyword>
<evidence type="ECO:0000313" key="4">
    <source>
        <dbReference type="EMBL" id="GAC70910.1"/>
    </source>
</evidence>
<dbReference type="OrthoDB" id="4337778at2"/>
<gene>
    <name evidence="4" type="ORF">GS4_43_00370</name>
</gene>
<reference evidence="4 5" key="1">
    <citation type="submission" date="2013-01" db="EMBL/GenBank/DDBJ databases">
        <title>Whole genome shotgun sequence of Gordonia soli NBRC 108243.</title>
        <authorList>
            <person name="Isaki-Nakamura S."/>
            <person name="Hosoyama A."/>
            <person name="Tsuchikane K."/>
            <person name="Ando Y."/>
            <person name="Baba S."/>
            <person name="Ohji S."/>
            <person name="Hamada M."/>
            <person name="Tamura T."/>
            <person name="Yamazoe A."/>
            <person name="Yamazaki S."/>
            <person name="Fujita N."/>
        </authorList>
    </citation>
    <scope>NUCLEOTIDE SEQUENCE [LARGE SCALE GENOMIC DNA]</scope>
    <source>
        <strain evidence="4 5">NBRC 108243</strain>
    </source>
</reference>
<feature type="domain" description="Excalibur calcium-binding" evidence="3">
    <location>
        <begin position="41"/>
        <end position="77"/>
    </location>
</feature>
<dbReference type="AlphaFoldDB" id="M0QQG9"/>